<comment type="caution">
    <text evidence="1">The sequence shown here is derived from an EMBL/GenBank/DDBJ whole genome shotgun (WGS) entry which is preliminary data.</text>
</comment>
<proteinExistence type="predicted"/>
<dbReference type="RefSeq" id="WP_014667035.1">
    <property type="nucleotide sequence ID" value="NZ_BASD01000014.1"/>
</dbReference>
<keyword evidence="2" id="KW-1185">Reference proteome</keyword>
<dbReference type="STRING" id="1325130.HFN_0195"/>
<sequence length="135" mass="15956">MKKIILLAFAFCVYLVGYELEPKHRYKNNYSFDERVLAFKKDGMISCLYDEKFDNGRPISSLHDTGYYTRIFYPIFGDGKFYLAQRELSDYVKKAKKEMVFGSLTHIITCIEIYESSKYQAEIERIVKKYCKGCK</sequence>
<dbReference type="EMBL" id="BASD01000014">
    <property type="protein sequence ID" value="GAD19064.1"/>
    <property type="molecule type" value="Genomic_DNA"/>
</dbReference>
<dbReference type="OrthoDB" id="5325953at2"/>
<dbReference type="AlphaFoldDB" id="T1CQQ2"/>
<evidence type="ECO:0000313" key="1">
    <source>
        <dbReference type="EMBL" id="GAD19064.1"/>
    </source>
</evidence>
<dbReference type="GeneID" id="66539841"/>
<name>T1CQQ2_9HELI</name>
<gene>
    <name evidence="1" type="ORF">HFN_0195</name>
</gene>
<accession>T1CQQ2</accession>
<dbReference type="Proteomes" id="UP000018143">
    <property type="component" value="Unassembled WGS sequence"/>
</dbReference>
<evidence type="ECO:0000313" key="2">
    <source>
        <dbReference type="Proteomes" id="UP000018143"/>
    </source>
</evidence>
<protein>
    <submittedName>
        <fullName evidence="1">Uncharacterized protein</fullName>
    </submittedName>
</protein>
<reference evidence="1 2" key="1">
    <citation type="journal article" date="2013" name="Genome Announc.">
        <title>Draft Genome Sequence of Helicobacter fennelliae Strain MRY12-0050, Isolated from a Bacteremia Patient.</title>
        <authorList>
            <person name="Rimbara E."/>
            <person name="Matsui M."/>
            <person name="Mori S."/>
            <person name="Suzuki S."/>
            <person name="Suzuki M."/>
            <person name="Kim H."/>
            <person name="Sekizuka T."/>
            <person name="Kuroda M."/>
            <person name="Shibayama K."/>
        </authorList>
    </citation>
    <scope>NUCLEOTIDE SEQUENCE [LARGE SCALE GENOMIC DNA]</scope>
    <source>
        <strain evidence="1 2">MRY12-0050</strain>
    </source>
</reference>
<organism evidence="1 2">
    <name type="scientific">Helicobacter fennelliae MRY12-0050</name>
    <dbReference type="NCBI Taxonomy" id="1325130"/>
    <lineage>
        <taxon>Bacteria</taxon>
        <taxon>Pseudomonadati</taxon>
        <taxon>Campylobacterota</taxon>
        <taxon>Epsilonproteobacteria</taxon>
        <taxon>Campylobacterales</taxon>
        <taxon>Helicobacteraceae</taxon>
        <taxon>Helicobacter</taxon>
    </lineage>
</organism>